<keyword evidence="2" id="KW-1185">Reference proteome</keyword>
<dbReference type="Proteomes" id="UP001321473">
    <property type="component" value="Unassembled WGS sequence"/>
</dbReference>
<sequence>MVEDTQCKFNLNSYKMVFVVNSSSYIYNRRALRRAQQSRSCQLRTAVLAGWLGLKRLSPLRSCVRCRS</sequence>
<dbReference type="AlphaFoldDB" id="A0AAQ4F8Y7"/>
<organism evidence="1 2">
    <name type="scientific">Amblyomma americanum</name>
    <name type="common">Lone star tick</name>
    <dbReference type="NCBI Taxonomy" id="6943"/>
    <lineage>
        <taxon>Eukaryota</taxon>
        <taxon>Metazoa</taxon>
        <taxon>Ecdysozoa</taxon>
        <taxon>Arthropoda</taxon>
        <taxon>Chelicerata</taxon>
        <taxon>Arachnida</taxon>
        <taxon>Acari</taxon>
        <taxon>Parasitiformes</taxon>
        <taxon>Ixodida</taxon>
        <taxon>Ixodoidea</taxon>
        <taxon>Ixodidae</taxon>
        <taxon>Amblyomminae</taxon>
        <taxon>Amblyomma</taxon>
    </lineage>
</organism>
<comment type="caution">
    <text evidence="1">The sequence shown here is derived from an EMBL/GenBank/DDBJ whole genome shotgun (WGS) entry which is preliminary data.</text>
</comment>
<accession>A0AAQ4F8Y7</accession>
<protein>
    <submittedName>
        <fullName evidence="1">Uncharacterized protein</fullName>
    </submittedName>
</protein>
<name>A0AAQ4F8Y7_AMBAM</name>
<evidence type="ECO:0000313" key="1">
    <source>
        <dbReference type="EMBL" id="KAK8783667.1"/>
    </source>
</evidence>
<evidence type="ECO:0000313" key="2">
    <source>
        <dbReference type="Proteomes" id="UP001321473"/>
    </source>
</evidence>
<proteinExistence type="predicted"/>
<dbReference type="EMBL" id="JARKHS020005291">
    <property type="protein sequence ID" value="KAK8783667.1"/>
    <property type="molecule type" value="Genomic_DNA"/>
</dbReference>
<reference evidence="1 2" key="1">
    <citation type="journal article" date="2023" name="Arcadia Sci">
        <title>De novo assembly of a long-read Amblyomma americanum tick genome.</title>
        <authorList>
            <person name="Chou S."/>
            <person name="Poskanzer K.E."/>
            <person name="Rollins M."/>
            <person name="Thuy-Boun P.S."/>
        </authorList>
    </citation>
    <scope>NUCLEOTIDE SEQUENCE [LARGE SCALE GENOMIC DNA]</scope>
    <source>
        <strain evidence="1">F_SG_1</strain>
        <tissue evidence="1">Salivary glands</tissue>
    </source>
</reference>
<gene>
    <name evidence="1" type="ORF">V5799_009969</name>
</gene>